<dbReference type="AlphaFoldDB" id="A0A4U1HZG1"/>
<gene>
    <name evidence="3" type="ORF">FAZ69_21345</name>
</gene>
<dbReference type="OrthoDB" id="1551210at2"/>
<dbReference type="Proteomes" id="UP000305539">
    <property type="component" value="Unassembled WGS sequence"/>
</dbReference>
<dbReference type="PANTHER" id="PTHR46637">
    <property type="entry name" value="TIS1421-TRANSPOSASE PROTEIN A"/>
    <property type="match status" value="1"/>
</dbReference>
<feature type="region of interest" description="Disordered" evidence="1">
    <location>
        <begin position="243"/>
        <end position="283"/>
    </location>
</feature>
<name>A0A4U1HZG1_9BURK</name>
<accession>A0A4U1HZG1</accession>
<dbReference type="PANTHER" id="PTHR46637:SF1">
    <property type="entry name" value="BLL5188 PROTEIN"/>
    <property type="match status" value="1"/>
</dbReference>
<keyword evidence="4" id="KW-1185">Reference proteome</keyword>
<protein>
    <submittedName>
        <fullName evidence="3">Transposase</fullName>
    </submittedName>
</protein>
<evidence type="ECO:0000259" key="2">
    <source>
        <dbReference type="Pfam" id="PF13340"/>
    </source>
</evidence>
<evidence type="ECO:0000313" key="4">
    <source>
        <dbReference type="Proteomes" id="UP000305539"/>
    </source>
</evidence>
<feature type="compositionally biased region" description="Basic and acidic residues" evidence="1">
    <location>
        <begin position="401"/>
        <end position="417"/>
    </location>
</feature>
<feature type="region of interest" description="Disordered" evidence="1">
    <location>
        <begin position="379"/>
        <end position="425"/>
    </location>
</feature>
<dbReference type="InterPro" id="IPR052909">
    <property type="entry name" value="Transposase_6_like"/>
</dbReference>
<organism evidence="3 4">
    <name type="scientific">Trinickia terrae</name>
    <dbReference type="NCBI Taxonomy" id="2571161"/>
    <lineage>
        <taxon>Bacteria</taxon>
        <taxon>Pseudomonadati</taxon>
        <taxon>Pseudomonadota</taxon>
        <taxon>Betaproteobacteria</taxon>
        <taxon>Burkholderiales</taxon>
        <taxon>Burkholderiaceae</taxon>
        <taxon>Trinickia</taxon>
    </lineage>
</organism>
<proteinExistence type="predicted"/>
<comment type="caution">
    <text evidence="3">The sequence shown here is derived from an EMBL/GenBank/DDBJ whole genome shotgun (WGS) entry which is preliminary data.</text>
</comment>
<dbReference type="EMBL" id="SWJE01000012">
    <property type="protein sequence ID" value="TKC85874.1"/>
    <property type="molecule type" value="Genomic_DNA"/>
</dbReference>
<dbReference type="Pfam" id="PF13340">
    <property type="entry name" value="DUF4096"/>
    <property type="match status" value="1"/>
</dbReference>
<evidence type="ECO:0000313" key="3">
    <source>
        <dbReference type="EMBL" id="TKC85874.1"/>
    </source>
</evidence>
<evidence type="ECO:0000256" key="1">
    <source>
        <dbReference type="SAM" id="MobiDB-lite"/>
    </source>
</evidence>
<reference evidence="3 4" key="1">
    <citation type="submission" date="2019-04" db="EMBL/GenBank/DDBJ databases">
        <title>Trinickia sp. 7GSK02, isolated from subtropical forest soil.</title>
        <authorList>
            <person name="Gao Z.-H."/>
            <person name="Qiu L.-H."/>
        </authorList>
    </citation>
    <scope>NUCLEOTIDE SEQUENCE [LARGE SCALE GENOMIC DNA]</scope>
    <source>
        <strain evidence="3 4">7GSK02</strain>
    </source>
</reference>
<dbReference type="InterPro" id="IPR025161">
    <property type="entry name" value="IS402-like_dom"/>
</dbReference>
<feature type="compositionally biased region" description="Low complexity" evidence="1">
    <location>
        <begin position="247"/>
        <end position="267"/>
    </location>
</feature>
<sequence length="425" mass="46429">MLRAQFSHARVRPRFVRQSGEILHYLRAKLTGAPYVQANCATSWRSRMTCRSLPIVAARPGCVEKSMFFDELNNDEWGRLSPLVADEPIRLNRRGRPRAETRVVVNAVLWILTTGNPWSKLPGRYPSGPTCRRRFEEWLVDGTLIEMVRVLSESGRTFVYIPEPPAPAAAPRPEPTADMDRLRGAFWKNPESWHTASVHANVCVPGGSIEAMTRQLSGSETKEAAREADTLQGLHARAEAWTVAQHAAPASPAAASPAAGGSTASAAARRDLPGGTSWQNFASPDAQVDHYKGYTIYASAQPVAKLMYRAWTEIVKDGKRIERSGLIGPRFVDSAEAQHYALDWGRDWVEGQSRSEAVDRVEPAAAADESAAHAAAAFPALPAPGSATTQPASKSGNVKRITPERRRALDSRSESKSSELLYQAG</sequence>
<feature type="domain" description="Insertion element IS402-like" evidence="2">
    <location>
        <begin position="72"/>
        <end position="145"/>
    </location>
</feature>